<evidence type="ECO:0000256" key="1">
    <source>
        <dbReference type="ARBA" id="ARBA00000086"/>
    </source>
</evidence>
<dbReference type="EC" id="3.2.2.21" evidence="3"/>
<dbReference type="PANTHER" id="PTHR43003">
    <property type="entry name" value="DNA-3-METHYLADENINE GLYCOSYLASE"/>
    <property type="match status" value="1"/>
</dbReference>
<evidence type="ECO:0000256" key="6">
    <source>
        <dbReference type="ARBA" id="ARBA00022723"/>
    </source>
</evidence>
<dbReference type="InterPro" id="IPR023170">
    <property type="entry name" value="HhH_base_excis_C"/>
</dbReference>
<comment type="caution">
    <text evidence="16">The sequence shown here is derived from an EMBL/GenBank/DDBJ whole genome shotgun (WGS) entry which is preliminary data.</text>
</comment>
<evidence type="ECO:0000313" key="17">
    <source>
        <dbReference type="Proteomes" id="UP001500729"/>
    </source>
</evidence>
<organism evidence="16 17">
    <name type="scientific">Saccharopolyspora erythraea</name>
    <name type="common">Streptomyces erythraeus</name>
    <dbReference type="NCBI Taxonomy" id="1836"/>
    <lineage>
        <taxon>Bacteria</taxon>
        <taxon>Bacillati</taxon>
        <taxon>Actinomycetota</taxon>
        <taxon>Actinomycetes</taxon>
        <taxon>Pseudonocardiales</taxon>
        <taxon>Pseudonocardiaceae</taxon>
        <taxon>Saccharopolyspora</taxon>
    </lineage>
</organism>
<dbReference type="Gene3D" id="1.10.1670.10">
    <property type="entry name" value="Helix-hairpin-Helix base-excision DNA repair enzymes (C-terminal)"/>
    <property type="match status" value="1"/>
</dbReference>
<keyword evidence="13" id="KW-0234">DNA repair</keyword>
<evidence type="ECO:0000313" key="16">
    <source>
        <dbReference type="EMBL" id="GAA0551619.1"/>
    </source>
</evidence>
<evidence type="ECO:0000256" key="4">
    <source>
        <dbReference type="ARBA" id="ARBA00022603"/>
    </source>
</evidence>
<dbReference type="Pfam" id="PF12833">
    <property type="entry name" value="HTH_18"/>
    <property type="match status" value="1"/>
</dbReference>
<dbReference type="InterPro" id="IPR037046">
    <property type="entry name" value="AlkA_N_sf"/>
</dbReference>
<evidence type="ECO:0000256" key="11">
    <source>
        <dbReference type="ARBA" id="ARBA00023159"/>
    </source>
</evidence>
<keyword evidence="5" id="KW-0808">Transferase</keyword>
<dbReference type="InterPro" id="IPR018062">
    <property type="entry name" value="HTH_AraC-typ_CS"/>
</dbReference>
<dbReference type="PROSITE" id="PS01124">
    <property type="entry name" value="HTH_ARAC_FAMILY_2"/>
    <property type="match status" value="1"/>
</dbReference>
<protein>
    <recommendedName>
        <fullName evidence="3">DNA-3-methyladenine glycosylase II</fullName>
        <ecNumber evidence="3">3.2.2.21</ecNumber>
    </recommendedName>
</protein>
<keyword evidence="9" id="KW-0805">Transcription regulation</keyword>
<reference evidence="17" key="1">
    <citation type="journal article" date="2019" name="Int. J. Syst. Evol. Microbiol.">
        <title>The Global Catalogue of Microorganisms (GCM) 10K type strain sequencing project: providing services to taxonomists for standard genome sequencing and annotation.</title>
        <authorList>
            <consortium name="The Broad Institute Genomics Platform"/>
            <consortium name="The Broad Institute Genome Sequencing Center for Infectious Disease"/>
            <person name="Wu L."/>
            <person name="Ma J."/>
        </authorList>
    </citation>
    <scope>NUCLEOTIDE SEQUENCE [LARGE SCALE GENOMIC DNA]</scope>
    <source>
        <strain evidence="17">JCM 10303</strain>
    </source>
</reference>
<dbReference type="PROSITE" id="PS00041">
    <property type="entry name" value="HTH_ARAC_FAMILY_1"/>
    <property type="match status" value="1"/>
</dbReference>
<dbReference type="SUPFAM" id="SSF55945">
    <property type="entry name" value="TATA-box binding protein-like"/>
    <property type="match status" value="1"/>
</dbReference>
<dbReference type="PANTHER" id="PTHR43003:SF13">
    <property type="entry name" value="DNA-3-METHYLADENINE GLYCOSYLASE 2"/>
    <property type="match status" value="1"/>
</dbReference>
<proteinExistence type="predicted"/>
<evidence type="ECO:0000256" key="10">
    <source>
        <dbReference type="ARBA" id="ARBA00023125"/>
    </source>
</evidence>
<dbReference type="InterPro" id="IPR051912">
    <property type="entry name" value="Alkylbase_DNA_Glycosylase/TA"/>
</dbReference>
<keyword evidence="8" id="KW-0862">Zinc</keyword>
<dbReference type="InterPro" id="IPR011257">
    <property type="entry name" value="DNA_glycosylase"/>
</dbReference>
<keyword evidence="4" id="KW-0489">Methyltransferase</keyword>
<dbReference type="InterPro" id="IPR010316">
    <property type="entry name" value="AlkA_N"/>
</dbReference>
<gene>
    <name evidence="16" type="ORF">GCM10009533_57450</name>
</gene>
<keyword evidence="10" id="KW-0238">DNA-binding</keyword>
<evidence type="ECO:0000256" key="8">
    <source>
        <dbReference type="ARBA" id="ARBA00022833"/>
    </source>
</evidence>
<dbReference type="Gene3D" id="1.10.10.60">
    <property type="entry name" value="Homeodomain-like"/>
    <property type="match status" value="1"/>
</dbReference>
<dbReference type="SUPFAM" id="SSF48150">
    <property type="entry name" value="DNA-glycosylase"/>
    <property type="match status" value="1"/>
</dbReference>
<name>A0ABP3NUM9_SACER</name>
<evidence type="ECO:0000256" key="2">
    <source>
        <dbReference type="ARBA" id="ARBA00001947"/>
    </source>
</evidence>
<keyword evidence="12" id="KW-0804">Transcription</keyword>
<dbReference type="SMART" id="SM00342">
    <property type="entry name" value="HTH_ARAC"/>
    <property type="match status" value="1"/>
</dbReference>
<evidence type="ECO:0000256" key="5">
    <source>
        <dbReference type="ARBA" id="ARBA00022679"/>
    </source>
</evidence>
<evidence type="ECO:0000259" key="15">
    <source>
        <dbReference type="PROSITE" id="PS01124"/>
    </source>
</evidence>
<dbReference type="Gene3D" id="3.30.310.20">
    <property type="entry name" value="DNA-3-methyladenine glycosylase AlkA, N-terminal domain"/>
    <property type="match status" value="1"/>
</dbReference>
<keyword evidence="11" id="KW-0010">Activator</keyword>
<dbReference type="SMART" id="SM00478">
    <property type="entry name" value="ENDO3c"/>
    <property type="match status" value="1"/>
</dbReference>
<dbReference type="SMART" id="SM01009">
    <property type="entry name" value="AlkA_N"/>
    <property type="match status" value="1"/>
</dbReference>
<dbReference type="InterPro" id="IPR018060">
    <property type="entry name" value="HTH_AraC"/>
</dbReference>
<dbReference type="InterPro" id="IPR035451">
    <property type="entry name" value="Ada-like_dom_sf"/>
</dbReference>
<feature type="domain" description="HTH araC/xylS-type" evidence="15">
    <location>
        <begin position="87"/>
        <end position="185"/>
    </location>
</feature>
<dbReference type="SUPFAM" id="SSF46689">
    <property type="entry name" value="Homeodomain-like"/>
    <property type="match status" value="1"/>
</dbReference>
<dbReference type="InterPro" id="IPR004026">
    <property type="entry name" value="Ada_DNA_repair_Zn-bd"/>
</dbReference>
<accession>A0ABP3NUM9</accession>
<dbReference type="InterPro" id="IPR003265">
    <property type="entry name" value="HhH-GPD_domain"/>
</dbReference>
<keyword evidence="17" id="KW-1185">Reference proteome</keyword>
<comment type="cofactor">
    <cofactor evidence="2">
        <name>Zn(2+)</name>
        <dbReference type="ChEBI" id="CHEBI:29105"/>
    </cofactor>
</comment>
<dbReference type="Pfam" id="PF06029">
    <property type="entry name" value="AlkA_N"/>
    <property type="match status" value="1"/>
</dbReference>
<evidence type="ECO:0000256" key="14">
    <source>
        <dbReference type="SAM" id="MobiDB-lite"/>
    </source>
</evidence>
<dbReference type="Gene3D" id="1.10.340.30">
    <property type="entry name" value="Hypothetical protein, domain 2"/>
    <property type="match status" value="1"/>
</dbReference>
<evidence type="ECO:0000256" key="9">
    <source>
        <dbReference type="ARBA" id="ARBA00023015"/>
    </source>
</evidence>
<keyword evidence="7" id="KW-0227">DNA damage</keyword>
<evidence type="ECO:0000256" key="12">
    <source>
        <dbReference type="ARBA" id="ARBA00023163"/>
    </source>
</evidence>
<dbReference type="CDD" id="cd00056">
    <property type="entry name" value="ENDO3c"/>
    <property type="match status" value="1"/>
</dbReference>
<dbReference type="InterPro" id="IPR009057">
    <property type="entry name" value="Homeodomain-like_sf"/>
</dbReference>
<comment type="catalytic activity">
    <reaction evidence="1">
        <text>Hydrolysis of alkylated DNA, releasing 3-methyladenine, 3-methylguanine, 7-methylguanine and 7-methyladenine.</text>
        <dbReference type="EC" id="3.2.2.21"/>
    </reaction>
</comment>
<dbReference type="Proteomes" id="UP001500729">
    <property type="component" value="Unassembled WGS sequence"/>
</dbReference>
<dbReference type="EMBL" id="BAAAGS010000054">
    <property type="protein sequence ID" value="GAA0551619.1"/>
    <property type="molecule type" value="Genomic_DNA"/>
</dbReference>
<feature type="region of interest" description="Disordered" evidence="14">
    <location>
        <begin position="184"/>
        <end position="209"/>
    </location>
</feature>
<evidence type="ECO:0000256" key="7">
    <source>
        <dbReference type="ARBA" id="ARBA00022763"/>
    </source>
</evidence>
<dbReference type="Pfam" id="PF02805">
    <property type="entry name" value="Ada_Zn_binding"/>
    <property type="match status" value="1"/>
</dbReference>
<evidence type="ECO:0000256" key="3">
    <source>
        <dbReference type="ARBA" id="ARBA00012000"/>
    </source>
</evidence>
<sequence length="641" mass="64959">MLVAAEQAYRAVTSRDARFDGCFVLAVRTTGIYCRPSCPARTPKPGNAEFFPTTAAAQAAGYRACRRCLPDAVPGSPEWNLRADLAGRAMRLINDGVVERSGVSGLAARLGYSARHLTRVLTAELGAGPLGLARAHRAHSARILIETTDLSFTDIAFAAGFSSLRQFNDTVREVFGATPTLLRRQAPRASRQARKAGSGGRSVGSVRRTRAADVGGMAGTVGAAGAMHGAEAGAGAEAQGGAAAGARTGAGAGVAAGAGAAAMGRAREGAGPGTGAAGAATGAVTAGTGVTAAAGAIASAAAGANAVIPANAVASASAEACASVAASARTAGGNGDVAGNAGVSSAAGILKLRLPYRSPIDIEGLFGFMAARALSGVEDAGPSHYTRSLRLPHGTGIATLRPADKHVAAALRLTDLRDLGSAVSRLRRLLDLDADPVAVADVLGDDPALAPIVRSAPGVRVPGSVDGTEIVVRALVGQQISVSAARTTLGRLVAALGERLSHPDGTVTTLFPTAETIAKALADRAENVLPGPKRRTETVRRVADKLATGNLQIHAGRDEADLRRDLERIPGIGPWTAGYVSMRVLGAPDVLLDGDLVLRKGAAVLGLPADARSLRAHADRWSPWRSYAGMLLWRAGRSGAV</sequence>
<dbReference type="SUPFAM" id="SSF57884">
    <property type="entry name" value="Ada DNA repair protein, N-terminal domain (N-Ada 10)"/>
    <property type="match status" value="1"/>
</dbReference>
<keyword evidence="6" id="KW-0479">Metal-binding</keyword>
<dbReference type="Gene3D" id="3.40.10.10">
    <property type="entry name" value="DNA Methylphosphotriester Repair Domain"/>
    <property type="match status" value="1"/>
</dbReference>
<evidence type="ECO:0000256" key="13">
    <source>
        <dbReference type="ARBA" id="ARBA00023204"/>
    </source>
</evidence>